<dbReference type="EMBL" id="SODF01000001">
    <property type="protein sequence ID" value="TDW24175.1"/>
    <property type="molecule type" value="Genomic_DNA"/>
</dbReference>
<feature type="compositionally biased region" description="Basic and acidic residues" evidence="1">
    <location>
        <begin position="1"/>
        <end position="17"/>
    </location>
</feature>
<comment type="caution">
    <text evidence="2">The sequence shown here is derived from an EMBL/GenBank/DDBJ whole genome shotgun (WGS) entry which is preliminary data.</text>
</comment>
<feature type="region of interest" description="Disordered" evidence="1">
    <location>
        <begin position="38"/>
        <end position="67"/>
    </location>
</feature>
<accession>A0A4R8A1V2</accession>
<proteinExistence type="predicted"/>
<keyword evidence="3" id="KW-1185">Reference proteome</keyword>
<protein>
    <submittedName>
        <fullName evidence="2">Uncharacterized protein</fullName>
    </submittedName>
</protein>
<sequence>MDRGPDGETDARPDELSPPRWSIRRAIELLDEGIDRMGEQLTRSAGLWGDSPAEPDEPTDPGGPELP</sequence>
<evidence type="ECO:0000256" key="1">
    <source>
        <dbReference type="SAM" id="MobiDB-lite"/>
    </source>
</evidence>
<organism evidence="2 3">
    <name type="scientific">Kribbella kalugense</name>
    <dbReference type="NCBI Taxonomy" id="2512221"/>
    <lineage>
        <taxon>Bacteria</taxon>
        <taxon>Bacillati</taxon>
        <taxon>Actinomycetota</taxon>
        <taxon>Actinomycetes</taxon>
        <taxon>Propionibacteriales</taxon>
        <taxon>Kribbellaceae</taxon>
        <taxon>Kribbella</taxon>
    </lineage>
</organism>
<dbReference type="Proteomes" id="UP000295447">
    <property type="component" value="Unassembled WGS sequence"/>
</dbReference>
<dbReference type="AlphaFoldDB" id="A0A4R8A1V2"/>
<evidence type="ECO:0000313" key="3">
    <source>
        <dbReference type="Proteomes" id="UP000295447"/>
    </source>
</evidence>
<feature type="region of interest" description="Disordered" evidence="1">
    <location>
        <begin position="1"/>
        <end position="21"/>
    </location>
</feature>
<reference evidence="2 3" key="1">
    <citation type="submission" date="2019-03" db="EMBL/GenBank/DDBJ databases">
        <title>Genomic Encyclopedia of Type Strains, Phase III (KMG-III): the genomes of soil and plant-associated and newly described type strains.</title>
        <authorList>
            <person name="Whitman W."/>
        </authorList>
    </citation>
    <scope>NUCLEOTIDE SEQUENCE [LARGE SCALE GENOMIC DNA]</scope>
    <source>
        <strain evidence="2 3">VKM Ac-2570</strain>
    </source>
</reference>
<name>A0A4R8A1V2_9ACTN</name>
<evidence type="ECO:0000313" key="2">
    <source>
        <dbReference type="EMBL" id="TDW24175.1"/>
    </source>
</evidence>
<gene>
    <name evidence="2" type="ORF">EV650_3041</name>
</gene>